<dbReference type="EMBL" id="JANAVB010026199">
    <property type="protein sequence ID" value="KAJ6819457.1"/>
    <property type="molecule type" value="Genomic_DNA"/>
</dbReference>
<reference evidence="1" key="2">
    <citation type="submission" date="2023-04" db="EMBL/GenBank/DDBJ databases">
        <authorList>
            <person name="Bruccoleri R.E."/>
            <person name="Oakeley E.J."/>
            <person name="Faust A.-M."/>
            <person name="Dessus-Babus S."/>
            <person name="Altorfer M."/>
            <person name="Burckhardt D."/>
            <person name="Oertli M."/>
            <person name="Naumann U."/>
            <person name="Petersen F."/>
            <person name="Wong J."/>
        </authorList>
    </citation>
    <scope>NUCLEOTIDE SEQUENCE</scope>
    <source>
        <strain evidence="1">GSM-AAB239-AS_SAM_17_03QT</strain>
        <tissue evidence="1">Leaf</tissue>
    </source>
</reference>
<accession>A0AAX6FT51</accession>
<dbReference type="Proteomes" id="UP001140949">
    <property type="component" value="Unassembled WGS sequence"/>
</dbReference>
<gene>
    <name evidence="1" type="ORF">M6B38_402245</name>
</gene>
<organism evidence="1 2">
    <name type="scientific">Iris pallida</name>
    <name type="common">Sweet iris</name>
    <dbReference type="NCBI Taxonomy" id="29817"/>
    <lineage>
        <taxon>Eukaryota</taxon>
        <taxon>Viridiplantae</taxon>
        <taxon>Streptophyta</taxon>
        <taxon>Embryophyta</taxon>
        <taxon>Tracheophyta</taxon>
        <taxon>Spermatophyta</taxon>
        <taxon>Magnoliopsida</taxon>
        <taxon>Liliopsida</taxon>
        <taxon>Asparagales</taxon>
        <taxon>Iridaceae</taxon>
        <taxon>Iridoideae</taxon>
        <taxon>Irideae</taxon>
        <taxon>Iris</taxon>
    </lineage>
</organism>
<keyword evidence="2" id="KW-1185">Reference proteome</keyword>
<evidence type="ECO:0000313" key="2">
    <source>
        <dbReference type="Proteomes" id="UP001140949"/>
    </source>
</evidence>
<proteinExistence type="predicted"/>
<reference evidence="1" key="1">
    <citation type="journal article" date="2023" name="GigaByte">
        <title>Genome assembly of the bearded iris, Iris pallida Lam.</title>
        <authorList>
            <person name="Bruccoleri R.E."/>
            <person name="Oakeley E.J."/>
            <person name="Faust A.M.E."/>
            <person name="Altorfer M."/>
            <person name="Dessus-Babus S."/>
            <person name="Burckhardt D."/>
            <person name="Oertli M."/>
            <person name="Naumann U."/>
            <person name="Petersen F."/>
            <person name="Wong J."/>
        </authorList>
    </citation>
    <scope>NUCLEOTIDE SEQUENCE</scope>
    <source>
        <strain evidence="1">GSM-AAB239-AS_SAM_17_03QT</strain>
    </source>
</reference>
<comment type="caution">
    <text evidence="1">The sequence shown here is derived from an EMBL/GenBank/DDBJ whole genome shotgun (WGS) entry which is preliminary data.</text>
</comment>
<evidence type="ECO:0000313" key="1">
    <source>
        <dbReference type="EMBL" id="KAJ6819457.1"/>
    </source>
</evidence>
<dbReference type="AlphaFoldDB" id="A0AAX6FT51"/>
<name>A0AAX6FT51_IRIPA</name>
<sequence>MDDHFQVVVLSNRMPLRSPLTRGALSSFFLIFRVSNLGFSSTVVVKGSSHPEASHVTVSCFGAVDVYQRPRFLLMVARLWSMQDLNKRPWLYMINSWL</sequence>
<protein>
    <submittedName>
        <fullName evidence="1">Uncharacterized protein</fullName>
    </submittedName>
</protein>